<dbReference type="eggNOG" id="ENOG50349BQ">
    <property type="taxonomic scope" value="Bacteria"/>
</dbReference>
<dbReference type="Proteomes" id="UP000006334">
    <property type="component" value="Unassembled WGS sequence"/>
</dbReference>
<dbReference type="OrthoDB" id="7058186at2"/>
<evidence type="ECO:0000313" key="1">
    <source>
        <dbReference type="EMBL" id="GAC13859.1"/>
    </source>
</evidence>
<protein>
    <submittedName>
        <fullName evidence="1">Uncharacterized protein</fullName>
    </submittedName>
</protein>
<proteinExistence type="predicted"/>
<dbReference type="STRING" id="1127673.GLIP_1218"/>
<name>K6WZM5_9ALTE</name>
<dbReference type="EMBL" id="BAEN01000023">
    <property type="protein sequence ID" value="GAC13859.1"/>
    <property type="molecule type" value="Genomic_DNA"/>
</dbReference>
<dbReference type="AlphaFoldDB" id="K6WZM5"/>
<reference evidence="1 2" key="1">
    <citation type="journal article" date="2017" name="Antonie Van Leeuwenhoek">
        <title>Rhizobium rhizosphaerae sp. nov., a novel species isolated from rice rhizosphere.</title>
        <authorList>
            <person name="Zhao J.J."/>
            <person name="Zhang J."/>
            <person name="Zhang R.J."/>
            <person name="Zhang C.W."/>
            <person name="Yin H.Q."/>
            <person name="Zhang X.X."/>
        </authorList>
    </citation>
    <scope>NUCLEOTIDE SEQUENCE [LARGE SCALE GENOMIC DNA]</scope>
    <source>
        <strain evidence="1 2">E3</strain>
    </source>
</reference>
<comment type="caution">
    <text evidence="1">The sequence shown here is derived from an EMBL/GenBank/DDBJ whole genome shotgun (WGS) entry which is preliminary data.</text>
</comment>
<sequence length="601" mass="64597">MNIMLVQFAVQSIVRLGTVTKDIAEQRARNTSALLPGLDPQDLSRETIVNGIFTSNSAYKKRVQAEGDLVQYWDSNCAKSDKDSIDCLYVAILKQSAEEGVDFEAALVPCGTTLINQFDPGRDPNLSPFARIALTAADILLEYIAINPSLASDNPNSQKLISAFSANMAAFLPNSGDFGEKEKFAQRIASGFLRAGLKTLCAHPDWVVQEEHVKTLLSNSLTPVVNSFPTSIAEQIKWQQVTESIVGPAAKAALETLATNQHAFLGDAFLPNTAMGAVTQALLLEAAKDGLKKPFSEQRFIGLYRAMLGVAKSNPKLFVKGDQPQHEVARNALKSFSTVLENAAFPFNQETGTKLFAEAINVVGQNAHRFADADNQWQTLAVDIFKNLTTSMADSINKNKGITNILSAEKLTEIGQIVLVQISANPTLIAGPNKEWHGVIAAITSAMAADKHLLLTANNWKVIASVAAAEAASNPARLFKLGSSSADILGAKLITVILKSASKAMNMANGKELSVLVGATLQEAITISLTNMSGNAKAIRDNLSLFEELLDELNELAVSFPMEIGSKEWLHLLRVLLGSVLEGISIGNLSIETANKLLKGE</sequence>
<dbReference type="RefSeq" id="WP_008843676.1">
    <property type="nucleotide sequence ID" value="NZ_BAEN01000023.1"/>
</dbReference>
<accession>K6WZM5</accession>
<organism evidence="1 2">
    <name type="scientific">Aliiglaciecola lipolytica E3</name>
    <dbReference type="NCBI Taxonomy" id="1127673"/>
    <lineage>
        <taxon>Bacteria</taxon>
        <taxon>Pseudomonadati</taxon>
        <taxon>Pseudomonadota</taxon>
        <taxon>Gammaproteobacteria</taxon>
        <taxon>Alteromonadales</taxon>
        <taxon>Alteromonadaceae</taxon>
        <taxon>Aliiglaciecola</taxon>
    </lineage>
</organism>
<gene>
    <name evidence="1" type="ORF">GLIP_1218</name>
</gene>
<keyword evidence="2" id="KW-1185">Reference proteome</keyword>
<evidence type="ECO:0000313" key="2">
    <source>
        <dbReference type="Proteomes" id="UP000006334"/>
    </source>
</evidence>